<gene>
    <name evidence="3" type="ORF">GCM10022254_49290</name>
</gene>
<dbReference type="Proteomes" id="UP001501710">
    <property type="component" value="Unassembled WGS sequence"/>
</dbReference>
<dbReference type="Gene3D" id="3.30.450.180">
    <property type="match status" value="1"/>
</dbReference>
<name>A0ABP8CCE9_9ACTN</name>
<proteinExistence type="predicted"/>
<evidence type="ECO:0000313" key="3">
    <source>
        <dbReference type="EMBL" id="GAA4237384.1"/>
    </source>
</evidence>
<evidence type="ECO:0000259" key="2">
    <source>
        <dbReference type="Pfam" id="PF17765"/>
    </source>
</evidence>
<dbReference type="Pfam" id="PF17765">
    <property type="entry name" value="MLTR_LBD"/>
    <property type="match status" value="1"/>
</dbReference>
<evidence type="ECO:0000256" key="1">
    <source>
        <dbReference type="SAM" id="MobiDB-lite"/>
    </source>
</evidence>
<dbReference type="RefSeq" id="WP_344900580.1">
    <property type="nucleotide sequence ID" value="NZ_BAABAS010000018.1"/>
</dbReference>
<dbReference type="InterPro" id="IPR041413">
    <property type="entry name" value="MLTR_LBD"/>
</dbReference>
<accession>A0ABP8CCE9</accession>
<protein>
    <recommendedName>
        <fullName evidence="2">MmyB-like transcription regulator ligand binding domain-containing protein</fullName>
    </recommendedName>
</protein>
<dbReference type="EMBL" id="BAABAS010000018">
    <property type="protein sequence ID" value="GAA4237384.1"/>
    <property type="molecule type" value="Genomic_DNA"/>
</dbReference>
<reference evidence="4" key="1">
    <citation type="journal article" date="2019" name="Int. J. Syst. Evol. Microbiol.">
        <title>The Global Catalogue of Microorganisms (GCM) 10K type strain sequencing project: providing services to taxonomists for standard genome sequencing and annotation.</title>
        <authorList>
            <consortium name="The Broad Institute Genomics Platform"/>
            <consortium name="The Broad Institute Genome Sequencing Center for Infectious Disease"/>
            <person name="Wu L."/>
            <person name="Ma J."/>
        </authorList>
    </citation>
    <scope>NUCLEOTIDE SEQUENCE [LARGE SCALE GENOMIC DNA]</scope>
    <source>
        <strain evidence="4">JCM 17440</strain>
    </source>
</reference>
<organism evidence="3 4">
    <name type="scientific">Actinomadura meridiana</name>
    <dbReference type="NCBI Taxonomy" id="559626"/>
    <lineage>
        <taxon>Bacteria</taxon>
        <taxon>Bacillati</taxon>
        <taxon>Actinomycetota</taxon>
        <taxon>Actinomycetes</taxon>
        <taxon>Streptosporangiales</taxon>
        <taxon>Thermomonosporaceae</taxon>
        <taxon>Actinomadura</taxon>
    </lineage>
</organism>
<feature type="domain" description="MmyB-like transcription regulator ligand binding" evidence="2">
    <location>
        <begin position="41"/>
        <end position="92"/>
    </location>
</feature>
<sequence>MGQLHVHKINDIHVEFTRHPRLDKRLRTPGRPNRTKNPPRLPRRAGIERFVHPDTGELRLAYETLALPIADEQALIAYLPADDATSEALNHLRPGRLRAVSGRR</sequence>
<comment type="caution">
    <text evidence="3">The sequence shown here is derived from an EMBL/GenBank/DDBJ whole genome shotgun (WGS) entry which is preliminary data.</text>
</comment>
<feature type="region of interest" description="Disordered" evidence="1">
    <location>
        <begin position="20"/>
        <end position="42"/>
    </location>
</feature>
<evidence type="ECO:0000313" key="4">
    <source>
        <dbReference type="Proteomes" id="UP001501710"/>
    </source>
</evidence>
<keyword evidence="4" id="KW-1185">Reference proteome</keyword>